<name>A0ABR3S524_9PLEO</name>
<feature type="compositionally biased region" description="Low complexity" evidence="1">
    <location>
        <begin position="27"/>
        <end position="38"/>
    </location>
</feature>
<evidence type="ECO:0000313" key="2">
    <source>
        <dbReference type="EMBL" id="KAL1611796.1"/>
    </source>
</evidence>
<feature type="compositionally biased region" description="Basic and acidic residues" evidence="1">
    <location>
        <begin position="139"/>
        <end position="161"/>
    </location>
</feature>
<dbReference type="Proteomes" id="UP001521785">
    <property type="component" value="Unassembled WGS sequence"/>
</dbReference>
<proteinExistence type="predicted"/>
<accession>A0ABR3S524</accession>
<comment type="caution">
    <text evidence="2">The sequence shown here is derived from an EMBL/GenBank/DDBJ whole genome shotgun (WGS) entry which is preliminary data.</text>
</comment>
<feature type="compositionally biased region" description="Polar residues" evidence="1">
    <location>
        <begin position="1"/>
        <end position="19"/>
    </location>
</feature>
<feature type="region of interest" description="Disordered" evidence="1">
    <location>
        <begin position="139"/>
        <end position="202"/>
    </location>
</feature>
<evidence type="ECO:0000313" key="3">
    <source>
        <dbReference type="Proteomes" id="UP001521785"/>
    </source>
</evidence>
<feature type="region of interest" description="Disordered" evidence="1">
    <location>
        <begin position="231"/>
        <end position="251"/>
    </location>
</feature>
<feature type="compositionally biased region" description="Basic and acidic residues" evidence="1">
    <location>
        <begin position="283"/>
        <end position="329"/>
    </location>
</feature>
<evidence type="ECO:0000256" key="1">
    <source>
        <dbReference type="SAM" id="MobiDB-lite"/>
    </source>
</evidence>
<feature type="region of interest" description="Disordered" evidence="1">
    <location>
        <begin position="265"/>
        <end position="399"/>
    </location>
</feature>
<feature type="region of interest" description="Disordered" evidence="1">
    <location>
        <begin position="1"/>
        <end position="44"/>
    </location>
</feature>
<organism evidence="2 3">
    <name type="scientific">Paraconiothyrium brasiliense</name>
    <dbReference type="NCBI Taxonomy" id="300254"/>
    <lineage>
        <taxon>Eukaryota</taxon>
        <taxon>Fungi</taxon>
        <taxon>Dikarya</taxon>
        <taxon>Ascomycota</taxon>
        <taxon>Pezizomycotina</taxon>
        <taxon>Dothideomycetes</taxon>
        <taxon>Pleosporomycetidae</taxon>
        <taxon>Pleosporales</taxon>
        <taxon>Massarineae</taxon>
        <taxon>Didymosphaeriaceae</taxon>
        <taxon>Paraconiothyrium</taxon>
    </lineage>
</organism>
<feature type="compositionally biased region" description="Basic residues" evidence="1">
    <location>
        <begin position="189"/>
        <end position="202"/>
    </location>
</feature>
<keyword evidence="3" id="KW-1185">Reference proteome</keyword>
<dbReference type="EMBL" id="JAKJXO020000001">
    <property type="protein sequence ID" value="KAL1611796.1"/>
    <property type="molecule type" value="Genomic_DNA"/>
</dbReference>
<protein>
    <submittedName>
        <fullName evidence="2">Uncharacterized protein</fullName>
    </submittedName>
</protein>
<gene>
    <name evidence="2" type="ORF">SLS60_000016</name>
</gene>
<sequence length="399" mass="43616">MAMATTTQLTAPSVSTPTTIHLRAKDSTTLTMSTSPTTNNQASDDPAAVDILTCKACSRTLATISAEGDLIPRGELDEGCDLCKDMVMNYNEYKHVHGMFKELETRRDNYGPRQLALEAVHDAQLKWGNFIQSVAAWDHSENEQESLHEEQAEEQPGERTDAAPVEDATAQPRRHKRSVSPQSSPGPRRIAKRPRLSGRSRRVSFDPSVVFRDAEAQEKRVDAQFSRNSDWYSPGRYAAPEGKELLDTSGSSMTETKFFGVQKRGKGWVPTKDGLEMDAEWEAAGRDEKSPVEKENENEGEAKTKTDEIEGALAERHESQIEGGARQDDIETSSSSALSDPNAPVNPSTSTEEPAPDLKRSPGGATSVDEPQSIFGPFPAKQEASPDSEELPNATTPAD</sequence>
<feature type="compositionally biased region" description="Polar residues" evidence="1">
    <location>
        <begin position="332"/>
        <end position="352"/>
    </location>
</feature>
<reference evidence="2 3" key="1">
    <citation type="submission" date="2024-02" db="EMBL/GenBank/DDBJ databases">
        <title>De novo assembly and annotation of 12 fungi associated with fruit tree decline syndrome in Ontario, Canada.</title>
        <authorList>
            <person name="Sulman M."/>
            <person name="Ellouze W."/>
            <person name="Ilyukhin E."/>
        </authorList>
    </citation>
    <scope>NUCLEOTIDE SEQUENCE [LARGE SCALE GENOMIC DNA]</scope>
    <source>
        <strain evidence="2 3">M42-189</strain>
    </source>
</reference>